<gene>
    <name evidence="2" type="ORF">EAX61_07930</name>
</gene>
<dbReference type="Proteomes" id="UP000281985">
    <property type="component" value="Unassembled WGS sequence"/>
</dbReference>
<evidence type="ECO:0000256" key="1">
    <source>
        <dbReference type="SAM" id="Phobius"/>
    </source>
</evidence>
<keyword evidence="1" id="KW-0472">Membrane</keyword>
<feature type="transmembrane region" description="Helical" evidence="1">
    <location>
        <begin position="26"/>
        <end position="43"/>
    </location>
</feature>
<keyword evidence="1" id="KW-1133">Transmembrane helix</keyword>
<dbReference type="RefSeq" id="WP_121917142.1">
    <property type="nucleotide sequence ID" value="NZ_REFV01000006.1"/>
</dbReference>
<evidence type="ECO:0000313" key="3">
    <source>
        <dbReference type="Proteomes" id="UP000281985"/>
    </source>
</evidence>
<protein>
    <submittedName>
        <fullName evidence="2">Uncharacterized protein</fullName>
    </submittedName>
</protein>
<feature type="transmembrane region" description="Helical" evidence="1">
    <location>
        <begin position="77"/>
        <end position="96"/>
    </location>
</feature>
<dbReference type="AlphaFoldDB" id="A0A3M0G3K7"/>
<dbReference type="OrthoDB" id="1264113at2"/>
<accession>A0A3M0G3K7</accession>
<organism evidence="2 3">
    <name type="scientific">Dokdonia sinensis</name>
    <dbReference type="NCBI Taxonomy" id="2479847"/>
    <lineage>
        <taxon>Bacteria</taxon>
        <taxon>Pseudomonadati</taxon>
        <taxon>Bacteroidota</taxon>
        <taxon>Flavobacteriia</taxon>
        <taxon>Flavobacteriales</taxon>
        <taxon>Flavobacteriaceae</taxon>
        <taxon>Dokdonia</taxon>
    </lineage>
</organism>
<name>A0A3M0G3K7_9FLAO</name>
<dbReference type="EMBL" id="REFV01000006">
    <property type="protein sequence ID" value="RMB59504.1"/>
    <property type="molecule type" value="Genomic_DNA"/>
</dbReference>
<proteinExistence type="predicted"/>
<sequence length="102" mass="11636">MGQMIGIPFIFWLIVEMADFGSERQFFAIIGILGIVLLFSKWYSKRTVKIASLILMLLPIASRFFEVPLEKFDYHGFQIPLSIYIGLSIILILVPANKLNAQ</sequence>
<comment type="caution">
    <text evidence="2">The sequence shown here is derived from an EMBL/GenBank/DDBJ whole genome shotgun (WGS) entry which is preliminary data.</text>
</comment>
<reference evidence="2 3" key="1">
    <citation type="submission" date="2018-10" db="EMBL/GenBank/DDBJ databases">
        <title>Dokdonia luteus sp. nov., isolated from sea water.</title>
        <authorList>
            <person name="Zhou L.Y."/>
            <person name="Du Z.J."/>
        </authorList>
    </citation>
    <scope>NUCLEOTIDE SEQUENCE [LARGE SCALE GENOMIC DNA]</scope>
    <source>
        <strain evidence="2 3">SH27</strain>
    </source>
</reference>
<feature type="transmembrane region" description="Helical" evidence="1">
    <location>
        <begin position="50"/>
        <end position="65"/>
    </location>
</feature>
<evidence type="ECO:0000313" key="2">
    <source>
        <dbReference type="EMBL" id="RMB59504.1"/>
    </source>
</evidence>
<keyword evidence="3" id="KW-1185">Reference proteome</keyword>
<keyword evidence="1" id="KW-0812">Transmembrane</keyword>